<dbReference type="AlphaFoldDB" id="A0A0F8ZXV9"/>
<reference evidence="1" key="1">
    <citation type="journal article" date="2015" name="Nature">
        <title>Complex archaea that bridge the gap between prokaryotes and eukaryotes.</title>
        <authorList>
            <person name="Spang A."/>
            <person name="Saw J.H."/>
            <person name="Jorgensen S.L."/>
            <person name="Zaremba-Niedzwiedzka K."/>
            <person name="Martijn J."/>
            <person name="Lind A.E."/>
            <person name="van Eijk R."/>
            <person name="Schleper C."/>
            <person name="Guy L."/>
            <person name="Ettema T.J."/>
        </authorList>
    </citation>
    <scope>NUCLEOTIDE SEQUENCE</scope>
</reference>
<organism evidence="1">
    <name type="scientific">marine sediment metagenome</name>
    <dbReference type="NCBI Taxonomy" id="412755"/>
    <lineage>
        <taxon>unclassified sequences</taxon>
        <taxon>metagenomes</taxon>
        <taxon>ecological metagenomes</taxon>
    </lineage>
</organism>
<evidence type="ECO:0000313" key="1">
    <source>
        <dbReference type="EMBL" id="KKK90700.1"/>
    </source>
</evidence>
<proteinExistence type="predicted"/>
<feature type="non-terminal residue" evidence="1">
    <location>
        <position position="1"/>
    </location>
</feature>
<dbReference type="EMBL" id="LAZR01048979">
    <property type="protein sequence ID" value="KKK90700.1"/>
    <property type="molecule type" value="Genomic_DNA"/>
</dbReference>
<protein>
    <submittedName>
        <fullName evidence="1">Uncharacterized protein</fullName>
    </submittedName>
</protein>
<accession>A0A0F8ZXV9</accession>
<comment type="caution">
    <text evidence="1">The sequence shown here is derived from an EMBL/GenBank/DDBJ whole genome shotgun (WGS) entry which is preliminary data.</text>
</comment>
<name>A0A0F8ZXV9_9ZZZZ</name>
<gene>
    <name evidence="1" type="ORF">LCGC14_2720370</name>
</gene>
<sequence length="35" mass="4332">LLDCIEDYKTEYNVKKVNTNTKKFKVFFENWKESE</sequence>